<dbReference type="Gramene" id="Mp4g01730.1">
    <property type="protein sequence ID" value="Mp4g01730.1.cds"/>
    <property type="gene ID" value="Mp4g01730"/>
</dbReference>
<proteinExistence type="predicted"/>
<accession>A0A2R6WF41</accession>
<evidence type="ECO:0000313" key="2">
    <source>
        <dbReference type="Proteomes" id="UP000244005"/>
    </source>
</evidence>
<name>A0A2R6WF41_MARPO</name>
<organism evidence="1 2">
    <name type="scientific">Marchantia polymorpha</name>
    <name type="common">Common liverwort</name>
    <name type="synonym">Marchantia aquatica</name>
    <dbReference type="NCBI Taxonomy" id="3197"/>
    <lineage>
        <taxon>Eukaryota</taxon>
        <taxon>Viridiplantae</taxon>
        <taxon>Streptophyta</taxon>
        <taxon>Embryophyta</taxon>
        <taxon>Marchantiophyta</taxon>
        <taxon>Marchantiopsida</taxon>
        <taxon>Marchantiidae</taxon>
        <taxon>Marchantiales</taxon>
        <taxon>Marchantiaceae</taxon>
        <taxon>Marchantia</taxon>
    </lineage>
</organism>
<dbReference type="Proteomes" id="UP000244005">
    <property type="component" value="Unassembled WGS sequence"/>
</dbReference>
<keyword evidence="2" id="KW-1185">Reference proteome</keyword>
<sequence length="59" mass="6548">MESICCINLKTSEHVSELTLTLRFQHSFLDSALTAQQHEAFDEVPGAGGEWGPERIAMD</sequence>
<evidence type="ECO:0000313" key="1">
    <source>
        <dbReference type="EMBL" id="PTQ32478.1"/>
    </source>
</evidence>
<dbReference type="AlphaFoldDB" id="A0A2R6WF41"/>
<gene>
    <name evidence="1" type="ORF">MARPO_0098s0027</name>
</gene>
<protein>
    <submittedName>
        <fullName evidence="1">Uncharacterized protein</fullName>
    </submittedName>
</protein>
<dbReference type="EMBL" id="KZ772770">
    <property type="protein sequence ID" value="PTQ32478.1"/>
    <property type="molecule type" value="Genomic_DNA"/>
</dbReference>
<reference evidence="2" key="1">
    <citation type="journal article" date="2017" name="Cell">
        <title>Insights into land plant evolution garnered from the Marchantia polymorpha genome.</title>
        <authorList>
            <person name="Bowman J.L."/>
            <person name="Kohchi T."/>
            <person name="Yamato K.T."/>
            <person name="Jenkins J."/>
            <person name="Shu S."/>
            <person name="Ishizaki K."/>
            <person name="Yamaoka S."/>
            <person name="Nishihama R."/>
            <person name="Nakamura Y."/>
            <person name="Berger F."/>
            <person name="Adam C."/>
            <person name="Aki S.S."/>
            <person name="Althoff F."/>
            <person name="Araki T."/>
            <person name="Arteaga-Vazquez M.A."/>
            <person name="Balasubrmanian S."/>
            <person name="Barry K."/>
            <person name="Bauer D."/>
            <person name="Boehm C.R."/>
            <person name="Briginshaw L."/>
            <person name="Caballero-Perez J."/>
            <person name="Catarino B."/>
            <person name="Chen F."/>
            <person name="Chiyoda S."/>
            <person name="Chovatia M."/>
            <person name="Davies K.M."/>
            <person name="Delmans M."/>
            <person name="Demura T."/>
            <person name="Dierschke T."/>
            <person name="Dolan L."/>
            <person name="Dorantes-Acosta A.E."/>
            <person name="Eklund D.M."/>
            <person name="Florent S.N."/>
            <person name="Flores-Sandoval E."/>
            <person name="Fujiyama A."/>
            <person name="Fukuzawa H."/>
            <person name="Galik B."/>
            <person name="Grimanelli D."/>
            <person name="Grimwood J."/>
            <person name="Grossniklaus U."/>
            <person name="Hamada T."/>
            <person name="Haseloff J."/>
            <person name="Hetherington A.J."/>
            <person name="Higo A."/>
            <person name="Hirakawa Y."/>
            <person name="Hundley H.N."/>
            <person name="Ikeda Y."/>
            <person name="Inoue K."/>
            <person name="Inoue S.I."/>
            <person name="Ishida S."/>
            <person name="Jia Q."/>
            <person name="Kakita M."/>
            <person name="Kanazawa T."/>
            <person name="Kawai Y."/>
            <person name="Kawashima T."/>
            <person name="Kennedy M."/>
            <person name="Kinose K."/>
            <person name="Kinoshita T."/>
            <person name="Kohara Y."/>
            <person name="Koide E."/>
            <person name="Komatsu K."/>
            <person name="Kopischke S."/>
            <person name="Kubo M."/>
            <person name="Kyozuka J."/>
            <person name="Lagercrantz U."/>
            <person name="Lin S.S."/>
            <person name="Lindquist E."/>
            <person name="Lipzen A.M."/>
            <person name="Lu C.W."/>
            <person name="De Luna E."/>
            <person name="Martienssen R.A."/>
            <person name="Minamino N."/>
            <person name="Mizutani M."/>
            <person name="Mizutani M."/>
            <person name="Mochizuki N."/>
            <person name="Monte I."/>
            <person name="Mosher R."/>
            <person name="Nagasaki H."/>
            <person name="Nakagami H."/>
            <person name="Naramoto S."/>
            <person name="Nishitani K."/>
            <person name="Ohtani M."/>
            <person name="Okamoto T."/>
            <person name="Okumura M."/>
            <person name="Phillips J."/>
            <person name="Pollak B."/>
            <person name="Reinders A."/>
            <person name="Rovekamp M."/>
            <person name="Sano R."/>
            <person name="Sawa S."/>
            <person name="Schmid M.W."/>
            <person name="Shirakawa M."/>
            <person name="Solano R."/>
            <person name="Spunde A."/>
            <person name="Suetsugu N."/>
            <person name="Sugano S."/>
            <person name="Sugiyama A."/>
            <person name="Sun R."/>
            <person name="Suzuki Y."/>
            <person name="Takenaka M."/>
            <person name="Takezawa D."/>
            <person name="Tomogane H."/>
            <person name="Tsuzuki M."/>
            <person name="Ueda T."/>
            <person name="Umeda M."/>
            <person name="Ward J.M."/>
            <person name="Watanabe Y."/>
            <person name="Yazaki K."/>
            <person name="Yokoyama R."/>
            <person name="Yoshitake Y."/>
            <person name="Yotsui I."/>
            <person name="Zachgo S."/>
            <person name="Schmutz J."/>
        </authorList>
    </citation>
    <scope>NUCLEOTIDE SEQUENCE [LARGE SCALE GENOMIC DNA]</scope>
    <source>
        <strain evidence="2">Tak-1</strain>
    </source>
</reference>